<proteinExistence type="predicted"/>
<dbReference type="Proteomes" id="UP000189674">
    <property type="component" value="Chromosome"/>
</dbReference>
<dbReference type="Gene3D" id="2.60.40.1120">
    <property type="entry name" value="Carboxypeptidase-like, regulatory domain"/>
    <property type="match status" value="1"/>
</dbReference>
<evidence type="ECO:0000313" key="1">
    <source>
        <dbReference type="EMBL" id="AQT68020.1"/>
    </source>
</evidence>
<dbReference type="SUPFAM" id="SSF49464">
    <property type="entry name" value="Carboxypeptidase regulatory domain-like"/>
    <property type="match status" value="1"/>
</dbReference>
<name>A0A1U9NKA4_9BACT</name>
<dbReference type="STRING" id="1936003.STSP2_01174"/>
<organism evidence="1 2">
    <name type="scientific">Anaerohalosphaera lusitana</name>
    <dbReference type="NCBI Taxonomy" id="1936003"/>
    <lineage>
        <taxon>Bacteria</taxon>
        <taxon>Pseudomonadati</taxon>
        <taxon>Planctomycetota</taxon>
        <taxon>Phycisphaerae</taxon>
        <taxon>Sedimentisphaerales</taxon>
        <taxon>Anaerohalosphaeraceae</taxon>
        <taxon>Anaerohalosphaera</taxon>
    </lineage>
</organism>
<protein>
    <recommendedName>
        <fullName evidence="3">Carboxypeptidase regulatory-like domain-containing protein</fullName>
    </recommendedName>
</protein>
<dbReference type="AlphaFoldDB" id="A0A1U9NKA4"/>
<keyword evidence="2" id="KW-1185">Reference proteome</keyword>
<dbReference type="InterPro" id="IPR008969">
    <property type="entry name" value="CarboxyPept-like_regulatory"/>
</dbReference>
<dbReference type="RefSeq" id="WP_169853016.1">
    <property type="nucleotide sequence ID" value="NZ_CP019791.1"/>
</dbReference>
<gene>
    <name evidence="1" type="ORF">STSP2_01174</name>
</gene>
<reference evidence="2" key="1">
    <citation type="submission" date="2017-02" db="EMBL/GenBank/DDBJ databases">
        <title>Comparative genomics and description of representatives of a novel lineage of planctomycetes thriving in anoxic sediments.</title>
        <authorList>
            <person name="Spring S."/>
            <person name="Bunk B."/>
            <person name="Sproer C."/>
        </authorList>
    </citation>
    <scope>NUCLEOTIDE SEQUENCE [LARGE SCALE GENOMIC DNA]</scope>
    <source>
        <strain evidence="2">ST-NAGAB-D1</strain>
    </source>
</reference>
<evidence type="ECO:0008006" key="3">
    <source>
        <dbReference type="Google" id="ProtNLM"/>
    </source>
</evidence>
<dbReference type="KEGG" id="alus:STSP2_01174"/>
<dbReference type="EMBL" id="CP019791">
    <property type="protein sequence ID" value="AQT68020.1"/>
    <property type="molecule type" value="Genomic_DNA"/>
</dbReference>
<accession>A0A1U9NKA4</accession>
<evidence type="ECO:0000313" key="2">
    <source>
        <dbReference type="Proteomes" id="UP000189674"/>
    </source>
</evidence>
<sequence>MRCDGLVFIASLFVCGWCVAVEGDGRAEKSDEKEEQVYRLSGSVDGPALSSTWEEWFEELEGAADKKELNAILFDGPGKGGPAVGATVRVVGRDVTREAVADEEGKFSFDELPRGYYKVYAEKVIENERTGKQVVARDESHSIDLNRGDRVVRLGLLKDNFITVRGWVRDTNGKTLAGVKVVGVTAPKYNGPTGETAEEERFIKKRYGQQVVKACSDEEGRFELAGFQGNGLRGILNYLVKANPEKCGYNFFVDILANRTGSAVQVKPKRVPLVSEESLYRARRIIGAANKVAERTGGEVLQEKEELPYLLPMIDGNVIEGVEVVMEVVDEQGN</sequence>